<evidence type="ECO:0000256" key="4">
    <source>
        <dbReference type="ARBA" id="ARBA00022597"/>
    </source>
</evidence>
<dbReference type="SUPFAM" id="SSF103481">
    <property type="entry name" value="Multidrug resistance efflux transporter EmrE"/>
    <property type="match status" value="1"/>
</dbReference>
<keyword evidence="7 10" id="KW-1133">Transmembrane helix</keyword>
<dbReference type="GO" id="GO:0000139">
    <property type="term" value="C:Golgi membrane"/>
    <property type="evidence" value="ECO:0007669"/>
    <property type="project" value="TreeGrafter"/>
</dbReference>
<comment type="similarity">
    <text evidence="2">Belongs to the nucleotide-sugar transporter family. SLC35B subfamily.</text>
</comment>
<dbReference type="InterPro" id="IPR037185">
    <property type="entry name" value="EmrE-like"/>
</dbReference>
<name>A0A164RGZ3_9AGAM</name>
<keyword evidence="3" id="KW-0813">Transport</keyword>
<dbReference type="EMBL" id="KV419421">
    <property type="protein sequence ID" value="KZS90551.1"/>
    <property type="molecule type" value="Genomic_DNA"/>
</dbReference>
<evidence type="ECO:0000256" key="7">
    <source>
        <dbReference type="ARBA" id="ARBA00022989"/>
    </source>
</evidence>
<gene>
    <name evidence="11" type="ORF">SISNIDRAFT_444067</name>
</gene>
<feature type="transmembrane region" description="Helical" evidence="10">
    <location>
        <begin position="191"/>
        <end position="211"/>
    </location>
</feature>
<feature type="transmembrane region" description="Helical" evidence="10">
    <location>
        <begin position="333"/>
        <end position="352"/>
    </location>
</feature>
<dbReference type="GO" id="GO:0005789">
    <property type="term" value="C:endoplasmic reticulum membrane"/>
    <property type="evidence" value="ECO:0007669"/>
    <property type="project" value="UniProtKB-SubCell"/>
</dbReference>
<sequence length="374" mass="41164">MSFLRLFICVTGVYAMFLAWGIAQERLSAPFVDGAQADKWSYALVLGFLQSSLGSLSALSYIALTREPSQTIWEALCTSRKHHRSQHQASSPSSSRNDSLRSLLFKYLQCALLATFAAPFGFASLAYISYPAMVLGKSCKLVPVLIMNVLLYRRRFTAHKYGVVALVTIGITMFMALGAQKPSQGKSDASSASSIIGLIYLLINLAMDGILNATQDEIFVRYQVSGQQMMFFMNTFSALLNLALSCVPLPYIPVLHPESGHESEITAALRFMHNHPSVVSALAIFAITGSLGQLFIFETIQHFGSLTLVTVTLTRKLFTMLLSVVVYQHKLTVGQYAGACVVFGGISIEAWVKRKAIHTKRVIQEKEKAKIKVL</sequence>
<keyword evidence="5 10" id="KW-0812">Transmembrane</keyword>
<dbReference type="Pfam" id="PF08449">
    <property type="entry name" value="UAA"/>
    <property type="match status" value="1"/>
</dbReference>
<evidence type="ECO:0000256" key="1">
    <source>
        <dbReference type="ARBA" id="ARBA00004477"/>
    </source>
</evidence>
<evidence type="ECO:0000256" key="2">
    <source>
        <dbReference type="ARBA" id="ARBA00010694"/>
    </source>
</evidence>
<evidence type="ECO:0000256" key="10">
    <source>
        <dbReference type="SAM" id="Phobius"/>
    </source>
</evidence>
<dbReference type="PANTHER" id="PTHR10778:SF10">
    <property type="entry name" value="SOLUTE CARRIER FAMILY 35 MEMBER B1"/>
    <property type="match status" value="1"/>
</dbReference>
<feature type="transmembrane region" description="Helical" evidence="10">
    <location>
        <begin position="161"/>
        <end position="179"/>
    </location>
</feature>
<evidence type="ECO:0000313" key="12">
    <source>
        <dbReference type="Proteomes" id="UP000076722"/>
    </source>
</evidence>
<proteinExistence type="inferred from homology"/>
<dbReference type="Proteomes" id="UP000076722">
    <property type="component" value="Unassembled WGS sequence"/>
</dbReference>
<reference evidence="11 12" key="1">
    <citation type="journal article" date="2016" name="Mol. Biol. Evol.">
        <title>Comparative Genomics of Early-Diverging Mushroom-Forming Fungi Provides Insights into the Origins of Lignocellulose Decay Capabilities.</title>
        <authorList>
            <person name="Nagy L.G."/>
            <person name="Riley R."/>
            <person name="Tritt A."/>
            <person name="Adam C."/>
            <person name="Daum C."/>
            <person name="Floudas D."/>
            <person name="Sun H."/>
            <person name="Yadav J.S."/>
            <person name="Pangilinan J."/>
            <person name="Larsson K.H."/>
            <person name="Matsuura K."/>
            <person name="Barry K."/>
            <person name="Labutti K."/>
            <person name="Kuo R."/>
            <person name="Ohm R.A."/>
            <person name="Bhattacharya S.S."/>
            <person name="Shirouzu T."/>
            <person name="Yoshinaga Y."/>
            <person name="Martin F.M."/>
            <person name="Grigoriev I.V."/>
            <person name="Hibbett D.S."/>
        </authorList>
    </citation>
    <scope>NUCLEOTIDE SEQUENCE [LARGE SCALE GENOMIC DNA]</scope>
    <source>
        <strain evidence="11 12">HHB9708</strain>
    </source>
</reference>
<dbReference type="GO" id="GO:0005460">
    <property type="term" value="F:UDP-glucose transmembrane transporter activity"/>
    <property type="evidence" value="ECO:0007669"/>
    <property type="project" value="TreeGrafter"/>
</dbReference>
<dbReference type="AlphaFoldDB" id="A0A164RGZ3"/>
<organism evidence="11 12">
    <name type="scientific">Sistotremastrum niveocremeum HHB9708</name>
    <dbReference type="NCBI Taxonomy" id="1314777"/>
    <lineage>
        <taxon>Eukaryota</taxon>
        <taxon>Fungi</taxon>
        <taxon>Dikarya</taxon>
        <taxon>Basidiomycota</taxon>
        <taxon>Agaricomycotina</taxon>
        <taxon>Agaricomycetes</taxon>
        <taxon>Sistotremastrales</taxon>
        <taxon>Sistotremastraceae</taxon>
        <taxon>Sertulicium</taxon>
        <taxon>Sertulicium niveocremeum</taxon>
    </lineage>
</organism>
<feature type="transmembrane region" description="Helical" evidence="10">
    <location>
        <begin position="40"/>
        <end position="64"/>
    </location>
</feature>
<feature type="transmembrane region" description="Helical" evidence="10">
    <location>
        <begin position="303"/>
        <end position="327"/>
    </location>
</feature>
<keyword evidence="12" id="KW-1185">Reference proteome</keyword>
<evidence type="ECO:0000313" key="11">
    <source>
        <dbReference type="EMBL" id="KZS90551.1"/>
    </source>
</evidence>
<evidence type="ECO:0000256" key="9">
    <source>
        <dbReference type="ARBA" id="ARBA00041103"/>
    </source>
</evidence>
<accession>A0A164RGZ3</accession>
<keyword evidence="8 10" id="KW-0472">Membrane</keyword>
<dbReference type="GO" id="GO:0005459">
    <property type="term" value="F:UDP-galactose transmembrane transporter activity"/>
    <property type="evidence" value="ECO:0007669"/>
    <property type="project" value="TreeGrafter"/>
</dbReference>
<evidence type="ECO:0000256" key="3">
    <source>
        <dbReference type="ARBA" id="ARBA00022448"/>
    </source>
</evidence>
<dbReference type="PANTHER" id="PTHR10778">
    <property type="entry name" value="SOLUTE CARRIER FAMILY 35 MEMBER B"/>
    <property type="match status" value="1"/>
</dbReference>
<dbReference type="OrthoDB" id="1601at2759"/>
<protein>
    <recommendedName>
        <fullName evidence="9">UDP-galactose transporter homolog 1</fullName>
    </recommendedName>
</protein>
<dbReference type="InterPro" id="IPR013657">
    <property type="entry name" value="SCL35B1-4/HUT1"/>
</dbReference>
<comment type="subcellular location">
    <subcellularLocation>
        <location evidence="1">Endoplasmic reticulum membrane</location>
        <topology evidence="1">Multi-pass membrane protein</topology>
    </subcellularLocation>
</comment>
<feature type="transmembrane region" description="Helical" evidence="10">
    <location>
        <begin position="104"/>
        <end position="128"/>
    </location>
</feature>
<feature type="transmembrane region" description="Helical" evidence="10">
    <location>
        <begin position="231"/>
        <end position="252"/>
    </location>
</feature>
<feature type="transmembrane region" description="Helical" evidence="10">
    <location>
        <begin position="134"/>
        <end position="152"/>
    </location>
</feature>
<feature type="transmembrane region" description="Helical" evidence="10">
    <location>
        <begin position="278"/>
        <end position="296"/>
    </location>
</feature>
<keyword evidence="4" id="KW-0762">Sugar transport</keyword>
<keyword evidence="6" id="KW-0256">Endoplasmic reticulum</keyword>
<evidence type="ECO:0000256" key="5">
    <source>
        <dbReference type="ARBA" id="ARBA00022692"/>
    </source>
</evidence>
<dbReference type="STRING" id="1314777.A0A164RGZ3"/>
<evidence type="ECO:0000256" key="6">
    <source>
        <dbReference type="ARBA" id="ARBA00022824"/>
    </source>
</evidence>
<evidence type="ECO:0000256" key="8">
    <source>
        <dbReference type="ARBA" id="ARBA00023136"/>
    </source>
</evidence>